<protein>
    <submittedName>
        <fullName evidence="1">Uncharacterized protein</fullName>
    </submittedName>
</protein>
<proteinExistence type="predicted"/>
<sequence>MTDSVAAVLEQWRNERPMLLEASEWGEEVRLFEVWERQLQYFVAGGWGGRPWPRRARRREITDRRCVGR</sequence>
<reference evidence="2" key="1">
    <citation type="journal article" date="2019" name="Int. J. Syst. Evol. Microbiol.">
        <title>The Global Catalogue of Microorganisms (GCM) 10K type strain sequencing project: providing services to taxonomists for standard genome sequencing and annotation.</title>
        <authorList>
            <consortium name="The Broad Institute Genomics Platform"/>
            <consortium name="The Broad Institute Genome Sequencing Center for Infectious Disease"/>
            <person name="Wu L."/>
            <person name="Ma J."/>
        </authorList>
    </citation>
    <scope>NUCLEOTIDE SEQUENCE [LARGE SCALE GENOMIC DNA]</scope>
    <source>
        <strain evidence="2">JCM 6835</strain>
    </source>
</reference>
<organism evidence="1 2">
    <name type="scientific">Nonomuraea recticatena</name>
    <dbReference type="NCBI Taxonomy" id="46178"/>
    <lineage>
        <taxon>Bacteria</taxon>
        <taxon>Bacillati</taxon>
        <taxon>Actinomycetota</taxon>
        <taxon>Actinomycetes</taxon>
        <taxon>Streptosporangiales</taxon>
        <taxon>Streptosporangiaceae</taxon>
        <taxon>Nonomuraea</taxon>
    </lineage>
</organism>
<gene>
    <name evidence="1" type="ORF">GCM10010412_049920</name>
</gene>
<keyword evidence="2" id="KW-1185">Reference proteome</keyword>
<evidence type="ECO:0000313" key="1">
    <source>
        <dbReference type="EMBL" id="GAA2670746.1"/>
    </source>
</evidence>
<name>A0ABP6ELB3_9ACTN</name>
<dbReference type="EMBL" id="BAAATE010000013">
    <property type="protein sequence ID" value="GAA2670746.1"/>
    <property type="molecule type" value="Genomic_DNA"/>
</dbReference>
<accession>A0ABP6ELB3</accession>
<comment type="caution">
    <text evidence="1">The sequence shown here is derived from an EMBL/GenBank/DDBJ whole genome shotgun (WGS) entry which is preliminary data.</text>
</comment>
<dbReference type="Proteomes" id="UP001501666">
    <property type="component" value="Unassembled WGS sequence"/>
</dbReference>
<evidence type="ECO:0000313" key="2">
    <source>
        <dbReference type="Proteomes" id="UP001501666"/>
    </source>
</evidence>